<comment type="subcellular location">
    <subcellularLocation>
        <location evidence="1">Peroxisome</location>
    </subcellularLocation>
</comment>
<reference evidence="7 8" key="1">
    <citation type="journal article" date="2008" name="Nature">
        <title>The genome of the model beetle and pest Tribolium castaneum.</title>
        <authorList>
            <consortium name="Tribolium Genome Sequencing Consortium"/>
            <person name="Richards S."/>
            <person name="Gibbs R.A."/>
            <person name="Weinstock G.M."/>
            <person name="Brown S.J."/>
            <person name="Denell R."/>
            <person name="Beeman R.W."/>
            <person name="Gibbs R."/>
            <person name="Beeman R.W."/>
            <person name="Brown S.J."/>
            <person name="Bucher G."/>
            <person name="Friedrich M."/>
            <person name="Grimmelikhuijzen C.J."/>
            <person name="Klingler M."/>
            <person name="Lorenzen M."/>
            <person name="Richards S."/>
            <person name="Roth S."/>
            <person name="Schroder R."/>
            <person name="Tautz D."/>
            <person name="Zdobnov E.M."/>
            <person name="Muzny D."/>
            <person name="Gibbs R.A."/>
            <person name="Weinstock G.M."/>
            <person name="Attaway T."/>
            <person name="Bell S."/>
            <person name="Buhay C.J."/>
            <person name="Chandrabose M.N."/>
            <person name="Chavez D."/>
            <person name="Clerk-Blankenburg K.P."/>
            <person name="Cree A."/>
            <person name="Dao M."/>
            <person name="Davis C."/>
            <person name="Chacko J."/>
            <person name="Dinh H."/>
            <person name="Dugan-Rocha S."/>
            <person name="Fowler G."/>
            <person name="Garner T.T."/>
            <person name="Garnes J."/>
            <person name="Gnirke A."/>
            <person name="Hawes A."/>
            <person name="Hernandez J."/>
            <person name="Hines S."/>
            <person name="Holder M."/>
            <person name="Hume J."/>
            <person name="Jhangiani S.N."/>
            <person name="Joshi V."/>
            <person name="Khan Z.M."/>
            <person name="Jackson L."/>
            <person name="Kovar C."/>
            <person name="Kowis A."/>
            <person name="Lee S."/>
            <person name="Lewis L.R."/>
            <person name="Margolis J."/>
            <person name="Morgan M."/>
            <person name="Nazareth L.V."/>
            <person name="Nguyen N."/>
            <person name="Okwuonu G."/>
            <person name="Parker D."/>
            <person name="Richards S."/>
            <person name="Ruiz S.J."/>
            <person name="Santibanez J."/>
            <person name="Savard J."/>
            <person name="Scherer S.E."/>
            <person name="Schneider B."/>
            <person name="Sodergren E."/>
            <person name="Tautz D."/>
            <person name="Vattahil S."/>
            <person name="Villasana D."/>
            <person name="White C.S."/>
            <person name="Wright R."/>
            <person name="Park Y."/>
            <person name="Beeman R.W."/>
            <person name="Lord J."/>
            <person name="Oppert B."/>
            <person name="Lorenzen M."/>
            <person name="Brown S."/>
            <person name="Wang L."/>
            <person name="Savard J."/>
            <person name="Tautz D."/>
            <person name="Richards S."/>
            <person name="Weinstock G."/>
            <person name="Gibbs R.A."/>
            <person name="Liu Y."/>
            <person name="Worley K."/>
            <person name="Weinstock G."/>
            <person name="Elsik C.G."/>
            <person name="Reese J.T."/>
            <person name="Elhaik E."/>
            <person name="Landan G."/>
            <person name="Graur D."/>
            <person name="Arensburger P."/>
            <person name="Atkinson P."/>
            <person name="Beeman R.W."/>
            <person name="Beidler J."/>
            <person name="Brown S.J."/>
            <person name="Demuth J.P."/>
            <person name="Drury D.W."/>
            <person name="Du Y.Z."/>
            <person name="Fujiwara H."/>
            <person name="Lorenzen M."/>
            <person name="Maselli V."/>
            <person name="Osanai M."/>
            <person name="Park Y."/>
            <person name="Robertson H.M."/>
            <person name="Tu Z."/>
            <person name="Wang J.J."/>
            <person name="Wang S."/>
            <person name="Richards S."/>
            <person name="Song H."/>
            <person name="Zhang L."/>
            <person name="Sodergren E."/>
            <person name="Werner D."/>
            <person name="Stanke M."/>
            <person name="Morgenstern B."/>
            <person name="Solovyev V."/>
            <person name="Kosarev P."/>
            <person name="Brown G."/>
            <person name="Chen H.C."/>
            <person name="Ermolaeva O."/>
            <person name="Hlavina W."/>
            <person name="Kapustin Y."/>
            <person name="Kiryutin B."/>
            <person name="Kitts P."/>
            <person name="Maglott D."/>
            <person name="Pruitt K."/>
            <person name="Sapojnikov V."/>
            <person name="Souvorov A."/>
            <person name="Mackey A.J."/>
            <person name="Waterhouse R.M."/>
            <person name="Wyder S."/>
            <person name="Zdobnov E.M."/>
            <person name="Zdobnov E.M."/>
            <person name="Wyder S."/>
            <person name="Kriventseva E.V."/>
            <person name="Kadowaki T."/>
            <person name="Bork P."/>
            <person name="Aranda M."/>
            <person name="Bao R."/>
            <person name="Beermann A."/>
            <person name="Berns N."/>
            <person name="Bolognesi R."/>
            <person name="Bonneton F."/>
            <person name="Bopp D."/>
            <person name="Brown S.J."/>
            <person name="Bucher G."/>
            <person name="Butts T."/>
            <person name="Chaumot A."/>
            <person name="Denell R.E."/>
            <person name="Ferrier D.E."/>
            <person name="Friedrich M."/>
            <person name="Gordon C.M."/>
            <person name="Jindra M."/>
            <person name="Klingler M."/>
            <person name="Lan Q."/>
            <person name="Lattorff H.M."/>
            <person name="Laudet V."/>
            <person name="von Levetsow C."/>
            <person name="Liu Z."/>
            <person name="Lutz R."/>
            <person name="Lynch J.A."/>
            <person name="da Fonseca R.N."/>
            <person name="Posnien N."/>
            <person name="Reuter R."/>
            <person name="Roth S."/>
            <person name="Savard J."/>
            <person name="Schinko J.B."/>
            <person name="Schmitt C."/>
            <person name="Schoppmeier M."/>
            <person name="Schroder R."/>
            <person name="Shippy T.D."/>
            <person name="Simonnet F."/>
            <person name="Marques-Souza H."/>
            <person name="Tautz D."/>
            <person name="Tomoyasu Y."/>
            <person name="Trauner J."/>
            <person name="Van der Zee M."/>
            <person name="Vervoort M."/>
            <person name="Wittkopp N."/>
            <person name="Wimmer E.A."/>
            <person name="Yang X."/>
            <person name="Jones A.K."/>
            <person name="Sattelle D.B."/>
            <person name="Ebert P.R."/>
            <person name="Nelson D."/>
            <person name="Scott J.G."/>
            <person name="Beeman R.W."/>
            <person name="Muthukrishnan S."/>
            <person name="Kramer K.J."/>
            <person name="Arakane Y."/>
            <person name="Beeman R.W."/>
            <person name="Zhu Q."/>
            <person name="Hogenkamp D."/>
            <person name="Dixit R."/>
            <person name="Oppert B."/>
            <person name="Jiang H."/>
            <person name="Zou Z."/>
            <person name="Marshall J."/>
            <person name="Elpidina E."/>
            <person name="Vinokurov K."/>
            <person name="Oppert C."/>
            <person name="Zou Z."/>
            <person name="Evans J."/>
            <person name="Lu Z."/>
            <person name="Zhao P."/>
            <person name="Sumathipala N."/>
            <person name="Altincicek B."/>
            <person name="Vilcinskas A."/>
            <person name="Williams M."/>
            <person name="Hultmark D."/>
            <person name="Hetru C."/>
            <person name="Jiang H."/>
            <person name="Grimmelikhuijzen C.J."/>
            <person name="Hauser F."/>
            <person name="Cazzamali G."/>
            <person name="Williamson M."/>
            <person name="Park Y."/>
            <person name="Li B."/>
            <person name="Tanaka Y."/>
            <person name="Predel R."/>
            <person name="Neupert S."/>
            <person name="Schachtner J."/>
            <person name="Verleyen P."/>
            <person name="Raible F."/>
            <person name="Bork P."/>
            <person name="Friedrich M."/>
            <person name="Walden K.K."/>
            <person name="Robertson H.M."/>
            <person name="Angeli S."/>
            <person name="Foret S."/>
            <person name="Bucher G."/>
            <person name="Schuetz S."/>
            <person name="Maleszka R."/>
            <person name="Wimmer E.A."/>
            <person name="Beeman R.W."/>
            <person name="Lorenzen M."/>
            <person name="Tomoyasu Y."/>
            <person name="Miller S.C."/>
            <person name="Grossmann D."/>
            <person name="Bucher G."/>
        </authorList>
    </citation>
    <scope>NUCLEOTIDE SEQUENCE [LARGE SCALE GENOMIC DNA]</scope>
    <source>
        <strain evidence="7 8">Georgia GA2</strain>
    </source>
</reference>
<dbReference type="InterPro" id="IPR045851">
    <property type="entry name" value="AMP-bd_C_sf"/>
</dbReference>
<dbReference type="FunFam" id="3.30.300.30:FF:000007">
    <property type="entry name" value="4-coumarate--CoA ligase 2"/>
    <property type="match status" value="1"/>
</dbReference>
<dbReference type="KEGG" id="tca:658921"/>
<dbReference type="InterPro" id="IPR042099">
    <property type="entry name" value="ANL_N_sf"/>
</dbReference>
<dbReference type="eggNOG" id="KOG1176">
    <property type="taxonomic scope" value="Eukaryota"/>
</dbReference>
<dbReference type="EMBL" id="KQ971312">
    <property type="protein sequence ID" value="EEZ98040.2"/>
    <property type="molecule type" value="Genomic_DNA"/>
</dbReference>
<dbReference type="Proteomes" id="UP000007266">
    <property type="component" value="Linkage group 2"/>
</dbReference>
<dbReference type="InterPro" id="IPR025110">
    <property type="entry name" value="AMP-bd_C"/>
</dbReference>
<evidence type="ECO:0000256" key="2">
    <source>
        <dbReference type="ARBA" id="ARBA00006432"/>
    </source>
</evidence>
<dbReference type="PANTHER" id="PTHR24096:SF149">
    <property type="entry name" value="AMP-BINDING DOMAIN-CONTAINING PROTEIN-RELATED"/>
    <property type="match status" value="1"/>
</dbReference>
<evidence type="ECO:0000313" key="8">
    <source>
        <dbReference type="Proteomes" id="UP000007266"/>
    </source>
</evidence>
<dbReference type="InterPro" id="IPR020845">
    <property type="entry name" value="AMP-binding_CS"/>
</dbReference>
<dbReference type="OrthoDB" id="10253869at2759"/>
<reference evidence="7 8" key="2">
    <citation type="journal article" date="2010" name="Nucleic Acids Res.">
        <title>BeetleBase in 2010: revisions to provide comprehensive genomic information for Tribolium castaneum.</title>
        <authorList>
            <person name="Kim H.S."/>
            <person name="Murphy T."/>
            <person name="Xia J."/>
            <person name="Caragea D."/>
            <person name="Park Y."/>
            <person name="Beeman R.W."/>
            <person name="Lorenzen M.D."/>
            <person name="Butcher S."/>
            <person name="Manak J.R."/>
            <person name="Brown S.J."/>
        </authorList>
    </citation>
    <scope>GENOME REANNOTATION</scope>
    <source>
        <strain evidence="7 8">Georgia GA2</strain>
    </source>
</reference>
<keyword evidence="3" id="KW-0436">Ligase</keyword>
<gene>
    <name evidence="7" type="primary">AUGUSTUS-3.0.2_00444</name>
    <name evidence="7" type="ORF">TcasGA2_TC000444</name>
</gene>
<dbReference type="PANTHER" id="PTHR24096">
    <property type="entry name" value="LONG-CHAIN-FATTY-ACID--COA LIGASE"/>
    <property type="match status" value="1"/>
</dbReference>
<dbReference type="AlphaFoldDB" id="D6WA83"/>
<dbReference type="SUPFAM" id="SSF56801">
    <property type="entry name" value="Acetyl-CoA synthetase-like"/>
    <property type="match status" value="1"/>
</dbReference>
<proteinExistence type="inferred from homology"/>
<comment type="similarity">
    <text evidence="2">Belongs to the ATP-dependent AMP-binding enzyme family.</text>
</comment>
<dbReference type="Pfam" id="PF13193">
    <property type="entry name" value="AMP-binding_C"/>
    <property type="match status" value="1"/>
</dbReference>
<dbReference type="Gene3D" id="3.30.300.30">
    <property type="match status" value="1"/>
</dbReference>
<dbReference type="InterPro" id="IPR000873">
    <property type="entry name" value="AMP-dep_synth/lig_dom"/>
</dbReference>
<evidence type="ECO:0000259" key="6">
    <source>
        <dbReference type="Pfam" id="PF13193"/>
    </source>
</evidence>
<dbReference type="PROSITE" id="PS00455">
    <property type="entry name" value="AMP_BINDING"/>
    <property type="match status" value="1"/>
</dbReference>
<evidence type="ECO:0000259" key="5">
    <source>
        <dbReference type="Pfam" id="PF00501"/>
    </source>
</evidence>
<feature type="domain" description="AMP-dependent synthetase/ligase" evidence="5">
    <location>
        <begin position="26"/>
        <end position="392"/>
    </location>
</feature>
<dbReference type="HOGENOM" id="CLU_000022_59_2_1"/>
<dbReference type="Pfam" id="PF00501">
    <property type="entry name" value="AMP-binding"/>
    <property type="match status" value="1"/>
</dbReference>
<evidence type="ECO:0000256" key="4">
    <source>
        <dbReference type="ARBA" id="ARBA00023140"/>
    </source>
</evidence>
<keyword evidence="8" id="KW-1185">Reference proteome</keyword>
<evidence type="ECO:0000256" key="1">
    <source>
        <dbReference type="ARBA" id="ARBA00004275"/>
    </source>
</evidence>
<keyword evidence="4" id="KW-0576">Peroxisome</keyword>
<dbReference type="OMA" id="PIFHSTG"/>
<evidence type="ECO:0000256" key="3">
    <source>
        <dbReference type="ARBA" id="ARBA00022598"/>
    </source>
</evidence>
<dbReference type="STRING" id="7070.D6WA83"/>
<feature type="domain" description="AMP-binding enzyme C-terminal" evidence="6">
    <location>
        <begin position="442"/>
        <end position="518"/>
    </location>
</feature>
<accession>D6WA83</accession>
<dbReference type="Gene3D" id="3.40.50.12780">
    <property type="entry name" value="N-terminal domain of ligase-like"/>
    <property type="match status" value="1"/>
</dbReference>
<name>D6WA83_TRICA</name>
<protein>
    <submittedName>
        <fullName evidence="7">Acetyl-coenzyme A synthetase-like Protein</fullName>
    </submittedName>
</protein>
<dbReference type="GO" id="GO:0016405">
    <property type="term" value="F:CoA-ligase activity"/>
    <property type="evidence" value="ECO:0000318"/>
    <property type="project" value="GO_Central"/>
</dbReference>
<evidence type="ECO:0000313" key="7">
    <source>
        <dbReference type="EMBL" id="EEZ98040.2"/>
    </source>
</evidence>
<dbReference type="GO" id="GO:0005777">
    <property type="term" value="C:peroxisome"/>
    <property type="evidence" value="ECO:0007669"/>
    <property type="project" value="UniProtKB-SubCell"/>
</dbReference>
<sequence length="538" mass="59779">MDVQIILEGPPFPPNYHMKQSLGQFFFDSASKFKDRICQIDAKTEKSETFLTVKQKSVRVALEMQKRGITSKDVIVTCSALTLETPVPILASFYLGAKVANSDPTLSVAQTAHMLSLVSPTMIFVQESSLTLIEESLQQAKLQAQIVVFGTCDKYPTFSDFNQAKENEEMFYPASVDIHDTGLMFFSSGTTGLPKAICHSHFSFLNLAYCFCESGLKVDTTLSYTTFYWISGLMMLTSSFLKGGQRIVCTKVPEAKDVFEIIQKYKVTCLFLAPVLTYPLTDYANSGNFDTSSLHSILTGGTPISEQQMTKLYATFKHTCIVFAYGMTEVGMVGMFNPVTDKVLMTKKLTSSGKVAMGVSLKLVDVETNKTLGPNQKGEFLVKSPCMMKGYYKADCSDIFDEDGFLKTGDVGYYDQDGCLYIVERRKEMFKYLSWHIVPSAIENVLLEHPEIKEAAVFGMPINEEMGDAPAACVVLQNGSKVTVQEIADFVASKVSDREKLRGGVFIVQELPRTPSGKLKRRDVKNYVLSLNRGTNKQ</sequence>
<organism evidence="7 8">
    <name type="scientific">Tribolium castaneum</name>
    <name type="common">Red flour beetle</name>
    <dbReference type="NCBI Taxonomy" id="7070"/>
    <lineage>
        <taxon>Eukaryota</taxon>
        <taxon>Metazoa</taxon>
        <taxon>Ecdysozoa</taxon>
        <taxon>Arthropoda</taxon>
        <taxon>Hexapoda</taxon>
        <taxon>Insecta</taxon>
        <taxon>Pterygota</taxon>
        <taxon>Neoptera</taxon>
        <taxon>Endopterygota</taxon>
        <taxon>Coleoptera</taxon>
        <taxon>Polyphaga</taxon>
        <taxon>Cucujiformia</taxon>
        <taxon>Tenebrionidae</taxon>
        <taxon>Tenebrionidae incertae sedis</taxon>
        <taxon>Tribolium</taxon>
    </lineage>
</organism>